<evidence type="ECO:0000256" key="1">
    <source>
        <dbReference type="SAM" id="MobiDB-lite"/>
    </source>
</evidence>
<dbReference type="AlphaFoldDB" id="W4JVA8"/>
<dbReference type="Proteomes" id="UP000030671">
    <property type="component" value="Unassembled WGS sequence"/>
</dbReference>
<dbReference type="EMBL" id="KI925463">
    <property type="protein sequence ID" value="ETW77015.1"/>
    <property type="molecule type" value="Genomic_DNA"/>
</dbReference>
<dbReference type="KEGG" id="hir:HETIRDRAFT_454434"/>
<dbReference type="GeneID" id="20676512"/>
<sequence>MRDTAAVSSSNTGAAFCLPVLPAMSFPQDIPNASSSPRSLIADRDGSPTRCRNASVDGDRASHVRYSPTLTRGYNPLDPDVRERQRTLDVDMALYLSLARRESISASPVATALSPRDRGHDEPRPQAPDTSAVFPGLSLHEEPGKGR</sequence>
<dbReference type="InParanoid" id="W4JVA8"/>
<accession>W4JVA8</accession>
<keyword evidence="3" id="KW-1185">Reference proteome</keyword>
<proteinExistence type="predicted"/>
<evidence type="ECO:0000313" key="2">
    <source>
        <dbReference type="EMBL" id="ETW77015.1"/>
    </source>
</evidence>
<dbReference type="HOGENOM" id="CLU_1768326_0_0_1"/>
<name>W4JVA8_HETIT</name>
<organism evidence="2 3">
    <name type="scientific">Heterobasidion irregulare (strain TC 32-1)</name>
    <dbReference type="NCBI Taxonomy" id="747525"/>
    <lineage>
        <taxon>Eukaryota</taxon>
        <taxon>Fungi</taxon>
        <taxon>Dikarya</taxon>
        <taxon>Basidiomycota</taxon>
        <taxon>Agaricomycotina</taxon>
        <taxon>Agaricomycetes</taxon>
        <taxon>Russulales</taxon>
        <taxon>Bondarzewiaceae</taxon>
        <taxon>Heterobasidion</taxon>
        <taxon>Heterobasidion annosum species complex</taxon>
    </lineage>
</organism>
<dbReference type="OrthoDB" id="29879at2759"/>
<gene>
    <name evidence="2" type="ORF">HETIRDRAFT_454434</name>
</gene>
<dbReference type="RefSeq" id="XP_009550571.1">
    <property type="nucleotide sequence ID" value="XM_009552276.1"/>
</dbReference>
<reference evidence="2 3" key="1">
    <citation type="journal article" date="2012" name="New Phytol.">
        <title>Insight into trade-off between wood decay and parasitism from the genome of a fungal forest pathogen.</title>
        <authorList>
            <person name="Olson A."/>
            <person name="Aerts A."/>
            <person name="Asiegbu F."/>
            <person name="Belbahri L."/>
            <person name="Bouzid O."/>
            <person name="Broberg A."/>
            <person name="Canback B."/>
            <person name="Coutinho P.M."/>
            <person name="Cullen D."/>
            <person name="Dalman K."/>
            <person name="Deflorio G."/>
            <person name="van Diepen L.T."/>
            <person name="Dunand C."/>
            <person name="Duplessis S."/>
            <person name="Durling M."/>
            <person name="Gonthier P."/>
            <person name="Grimwood J."/>
            <person name="Fossdal C.G."/>
            <person name="Hansson D."/>
            <person name="Henrissat B."/>
            <person name="Hietala A."/>
            <person name="Himmelstrand K."/>
            <person name="Hoffmeister D."/>
            <person name="Hogberg N."/>
            <person name="James T.Y."/>
            <person name="Karlsson M."/>
            <person name="Kohler A."/>
            <person name="Kues U."/>
            <person name="Lee Y.H."/>
            <person name="Lin Y.C."/>
            <person name="Lind M."/>
            <person name="Lindquist E."/>
            <person name="Lombard V."/>
            <person name="Lucas S."/>
            <person name="Lunden K."/>
            <person name="Morin E."/>
            <person name="Murat C."/>
            <person name="Park J."/>
            <person name="Raffaello T."/>
            <person name="Rouze P."/>
            <person name="Salamov A."/>
            <person name="Schmutz J."/>
            <person name="Solheim H."/>
            <person name="Stahlberg J."/>
            <person name="Velez H."/>
            <person name="de Vries R.P."/>
            <person name="Wiebenga A."/>
            <person name="Woodward S."/>
            <person name="Yakovlev I."/>
            <person name="Garbelotto M."/>
            <person name="Martin F."/>
            <person name="Grigoriev I.V."/>
            <person name="Stenlid J."/>
        </authorList>
    </citation>
    <scope>NUCLEOTIDE SEQUENCE [LARGE SCALE GENOMIC DNA]</scope>
    <source>
        <strain evidence="2 3">TC 32-1</strain>
    </source>
</reference>
<protein>
    <submittedName>
        <fullName evidence="2">Uncharacterized protein</fullName>
    </submittedName>
</protein>
<feature type="region of interest" description="Disordered" evidence="1">
    <location>
        <begin position="29"/>
        <end position="60"/>
    </location>
</feature>
<evidence type="ECO:0000313" key="3">
    <source>
        <dbReference type="Proteomes" id="UP000030671"/>
    </source>
</evidence>
<feature type="compositionally biased region" description="Basic and acidic residues" evidence="1">
    <location>
        <begin position="115"/>
        <end position="124"/>
    </location>
</feature>
<feature type="region of interest" description="Disordered" evidence="1">
    <location>
        <begin position="104"/>
        <end position="147"/>
    </location>
</feature>